<evidence type="ECO:0000313" key="2">
    <source>
        <dbReference type="EMBL" id="GAA1522882.1"/>
    </source>
</evidence>
<feature type="region of interest" description="Disordered" evidence="1">
    <location>
        <begin position="87"/>
        <end position="126"/>
    </location>
</feature>
<proteinExistence type="predicted"/>
<keyword evidence="3" id="KW-1185">Reference proteome</keyword>
<organism evidence="2 3">
    <name type="scientific">Kribbella lupini</name>
    <dbReference type="NCBI Taxonomy" id="291602"/>
    <lineage>
        <taxon>Bacteria</taxon>
        <taxon>Bacillati</taxon>
        <taxon>Actinomycetota</taxon>
        <taxon>Actinomycetes</taxon>
        <taxon>Propionibacteriales</taxon>
        <taxon>Kribbellaceae</taxon>
        <taxon>Kribbella</taxon>
    </lineage>
</organism>
<accession>A0ABP4LID8</accession>
<dbReference type="EMBL" id="BAAANC010000001">
    <property type="protein sequence ID" value="GAA1522882.1"/>
    <property type="molecule type" value="Genomic_DNA"/>
</dbReference>
<feature type="region of interest" description="Disordered" evidence="1">
    <location>
        <begin position="44"/>
        <end position="75"/>
    </location>
</feature>
<dbReference type="Proteomes" id="UP001500363">
    <property type="component" value="Unassembled WGS sequence"/>
</dbReference>
<feature type="compositionally biased region" description="Low complexity" evidence="1">
    <location>
        <begin position="46"/>
        <end position="64"/>
    </location>
</feature>
<reference evidence="3" key="1">
    <citation type="journal article" date="2019" name="Int. J. Syst. Evol. Microbiol.">
        <title>The Global Catalogue of Microorganisms (GCM) 10K type strain sequencing project: providing services to taxonomists for standard genome sequencing and annotation.</title>
        <authorList>
            <consortium name="The Broad Institute Genomics Platform"/>
            <consortium name="The Broad Institute Genome Sequencing Center for Infectious Disease"/>
            <person name="Wu L."/>
            <person name="Ma J."/>
        </authorList>
    </citation>
    <scope>NUCLEOTIDE SEQUENCE [LARGE SCALE GENOMIC DNA]</scope>
    <source>
        <strain evidence="3">JCM 14303</strain>
    </source>
</reference>
<evidence type="ECO:0000256" key="1">
    <source>
        <dbReference type="SAM" id="MobiDB-lite"/>
    </source>
</evidence>
<protein>
    <submittedName>
        <fullName evidence="2">Uncharacterized protein</fullName>
    </submittedName>
</protein>
<name>A0ABP4LID8_9ACTN</name>
<sequence>MVMEFLIPVLVVIAILFGNRINAQAKRGRPPGTLSPRMQRMLEKMQAQQGIQPPTPQGQYTQPAGGHGSPGHAGTVVQSSAQMAGQHNTQYHGPAPYAGAPTQAMPFAQPGQFQPPQIQQTPFQQGQFQAPSLWNAPPQQARAVHPKQSQRDLDSRVREMMKAGNEVGAVRLLCDEQDLGIIDAQKRARSLVAPAGGNGGGAAEGERASGSSASSFSDTPEQETRYVGSAAFADSLFDTDRDDQASWASGWVDVPEAEDRSDMDELWKTVRDHGRPGPG</sequence>
<feature type="compositionally biased region" description="Low complexity" evidence="1">
    <location>
        <begin position="208"/>
        <end position="217"/>
    </location>
</feature>
<feature type="compositionally biased region" description="Low complexity" evidence="1">
    <location>
        <begin position="103"/>
        <end position="126"/>
    </location>
</feature>
<feature type="region of interest" description="Disordered" evidence="1">
    <location>
        <begin position="243"/>
        <end position="279"/>
    </location>
</feature>
<feature type="region of interest" description="Disordered" evidence="1">
    <location>
        <begin position="193"/>
        <end position="225"/>
    </location>
</feature>
<evidence type="ECO:0000313" key="3">
    <source>
        <dbReference type="Proteomes" id="UP001500363"/>
    </source>
</evidence>
<comment type="caution">
    <text evidence="2">The sequence shown here is derived from an EMBL/GenBank/DDBJ whole genome shotgun (WGS) entry which is preliminary data.</text>
</comment>
<gene>
    <name evidence="2" type="ORF">GCM10009741_25500</name>
</gene>
<feature type="compositionally biased region" description="Basic and acidic residues" evidence="1">
    <location>
        <begin position="257"/>
        <end position="279"/>
    </location>
</feature>